<dbReference type="InterPro" id="IPR045864">
    <property type="entry name" value="aa-tRNA-synth_II/BPL/LPL"/>
</dbReference>
<dbReference type="HAMAP" id="MF_02075">
    <property type="entry name" value="Asp_tRNA_synth_type2"/>
    <property type="match status" value="1"/>
</dbReference>
<evidence type="ECO:0000313" key="13">
    <source>
        <dbReference type="EMBL" id="TPX36166.1"/>
    </source>
</evidence>
<dbReference type="Proteomes" id="UP000319731">
    <property type="component" value="Unassembled WGS sequence"/>
</dbReference>
<dbReference type="GO" id="GO:0006422">
    <property type="term" value="P:aspartyl-tRNA aminoacylation"/>
    <property type="evidence" value="ECO:0007669"/>
    <property type="project" value="InterPro"/>
</dbReference>
<evidence type="ECO:0000259" key="12">
    <source>
        <dbReference type="PROSITE" id="PS50862"/>
    </source>
</evidence>
<evidence type="ECO:0000256" key="9">
    <source>
        <dbReference type="ARBA" id="ARBA00023146"/>
    </source>
</evidence>
<evidence type="ECO:0000256" key="2">
    <source>
        <dbReference type="ARBA" id="ARBA00005312"/>
    </source>
</evidence>
<feature type="compositionally biased region" description="Basic and acidic residues" evidence="11">
    <location>
        <begin position="25"/>
        <end position="64"/>
    </location>
</feature>
<keyword evidence="8" id="KW-0648">Protein biosynthesis</keyword>
<dbReference type="EC" id="6.1.1.12" evidence="3"/>
<dbReference type="GO" id="GO:0004815">
    <property type="term" value="F:aspartate-tRNA ligase activity"/>
    <property type="evidence" value="ECO:0007669"/>
    <property type="project" value="UniProtKB-EC"/>
</dbReference>
<dbReference type="GO" id="GO:0005524">
    <property type="term" value="F:ATP binding"/>
    <property type="evidence" value="ECO:0007669"/>
    <property type="project" value="UniProtKB-KW"/>
</dbReference>
<feature type="region of interest" description="Disordered" evidence="11">
    <location>
        <begin position="21"/>
        <end position="79"/>
    </location>
</feature>
<protein>
    <recommendedName>
        <fullName evidence="3">aspartate--tRNA ligase</fullName>
        <ecNumber evidence="3">6.1.1.12</ecNumber>
    </recommendedName>
</protein>
<comment type="similarity">
    <text evidence="2">Belongs to the class-II aminoacyl-tRNA synthetase family. Type 2 subfamily.</text>
</comment>
<dbReference type="RefSeq" id="XP_031026479.1">
    <property type="nucleotide sequence ID" value="XM_031167586.1"/>
</dbReference>
<comment type="caution">
    <text evidence="13">The sequence shown here is derived from an EMBL/GenBank/DDBJ whole genome shotgun (WGS) entry which is preliminary data.</text>
</comment>
<dbReference type="NCBIfam" id="TIGR00458">
    <property type="entry name" value="aspS_nondisc"/>
    <property type="match status" value="1"/>
</dbReference>
<dbReference type="AlphaFoldDB" id="A0A507CDP5"/>
<dbReference type="CDD" id="cd00776">
    <property type="entry name" value="AsxRS_core"/>
    <property type="match status" value="1"/>
</dbReference>
<keyword evidence="14" id="KW-1185">Reference proteome</keyword>
<dbReference type="PANTHER" id="PTHR43450:SF1">
    <property type="entry name" value="ASPARTATE--TRNA LIGASE, CYTOPLASMIC"/>
    <property type="match status" value="1"/>
</dbReference>
<evidence type="ECO:0000256" key="10">
    <source>
        <dbReference type="ARBA" id="ARBA00047904"/>
    </source>
</evidence>
<comment type="subcellular location">
    <subcellularLocation>
        <location evidence="1">Cytoplasm</location>
    </subcellularLocation>
</comment>
<dbReference type="SUPFAM" id="SSF55681">
    <property type="entry name" value="Class II aaRS and biotin synthetases"/>
    <property type="match status" value="1"/>
</dbReference>
<dbReference type="Gene3D" id="3.30.930.10">
    <property type="entry name" value="Bira Bifunctional Protein, Domain 2"/>
    <property type="match status" value="1"/>
</dbReference>
<name>A0A507CDP5_9FUNG</name>
<dbReference type="OrthoDB" id="372395at2759"/>
<keyword evidence="9" id="KW-0030">Aminoacyl-tRNA synthetase</keyword>
<dbReference type="NCBIfam" id="NF003483">
    <property type="entry name" value="PRK05159.1"/>
    <property type="match status" value="1"/>
</dbReference>
<dbReference type="GO" id="GO:0003723">
    <property type="term" value="F:RNA binding"/>
    <property type="evidence" value="ECO:0007669"/>
    <property type="project" value="TreeGrafter"/>
</dbReference>
<dbReference type="SUPFAM" id="SSF50249">
    <property type="entry name" value="Nucleic acid-binding proteins"/>
    <property type="match status" value="1"/>
</dbReference>
<evidence type="ECO:0000256" key="7">
    <source>
        <dbReference type="ARBA" id="ARBA00022840"/>
    </source>
</evidence>
<evidence type="ECO:0000313" key="14">
    <source>
        <dbReference type="Proteomes" id="UP000319731"/>
    </source>
</evidence>
<dbReference type="InterPro" id="IPR004364">
    <property type="entry name" value="Aa-tRNA-synt_II"/>
</dbReference>
<dbReference type="GeneID" id="42002883"/>
<evidence type="ECO:0000256" key="5">
    <source>
        <dbReference type="ARBA" id="ARBA00022598"/>
    </source>
</evidence>
<evidence type="ECO:0000256" key="6">
    <source>
        <dbReference type="ARBA" id="ARBA00022741"/>
    </source>
</evidence>
<keyword evidence="4" id="KW-0963">Cytoplasm</keyword>
<accession>A0A507CDP5</accession>
<dbReference type="CDD" id="cd04320">
    <property type="entry name" value="AspRS_cyto_N"/>
    <property type="match status" value="1"/>
</dbReference>
<dbReference type="GO" id="GO:0017101">
    <property type="term" value="C:aminoacyl-tRNA synthetase multienzyme complex"/>
    <property type="evidence" value="ECO:0007669"/>
    <property type="project" value="TreeGrafter"/>
</dbReference>
<dbReference type="Gene3D" id="2.40.50.140">
    <property type="entry name" value="Nucleic acid-binding proteins"/>
    <property type="match status" value="1"/>
</dbReference>
<evidence type="ECO:0000256" key="1">
    <source>
        <dbReference type="ARBA" id="ARBA00004496"/>
    </source>
</evidence>
<dbReference type="FunFam" id="3.30.930.10:FF:000013">
    <property type="entry name" value="Aspartate--tRNA ligase, cytoplasmic"/>
    <property type="match status" value="1"/>
</dbReference>
<gene>
    <name evidence="13" type="ORF">SmJEL517_g01658</name>
</gene>
<dbReference type="PANTHER" id="PTHR43450">
    <property type="entry name" value="ASPARTYL-TRNA SYNTHETASE"/>
    <property type="match status" value="1"/>
</dbReference>
<dbReference type="Pfam" id="PF00152">
    <property type="entry name" value="tRNA-synt_2"/>
    <property type="match status" value="1"/>
</dbReference>
<organism evidence="13 14">
    <name type="scientific">Synchytrium microbalum</name>
    <dbReference type="NCBI Taxonomy" id="1806994"/>
    <lineage>
        <taxon>Eukaryota</taxon>
        <taxon>Fungi</taxon>
        <taxon>Fungi incertae sedis</taxon>
        <taxon>Chytridiomycota</taxon>
        <taxon>Chytridiomycota incertae sedis</taxon>
        <taxon>Chytridiomycetes</taxon>
        <taxon>Synchytriales</taxon>
        <taxon>Synchytriaceae</taxon>
        <taxon>Synchytrium</taxon>
    </lineage>
</organism>
<evidence type="ECO:0000256" key="4">
    <source>
        <dbReference type="ARBA" id="ARBA00022490"/>
    </source>
</evidence>
<dbReference type="InterPro" id="IPR004523">
    <property type="entry name" value="Asp-tRNA_synthase_2"/>
</dbReference>
<evidence type="ECO:0000256" key="11">
    <source>
        <dbReference type="SAM" id="MobiDB-lite"/>
    </source>
</evidence>
<feature type="domain" description="Aminoacyl-transfer RNA synthetases class-II family profile" evidence="12">
    <location>
        <begin position="224"/>
        <end position="521"/>
    </location>
</feature>
<dbReference type="InterPro" id="IPR006195">
    <property type="entry name" value="aa-tRNA-synth_II"/>
</dbReference>
<sequence>MEADGPSKDVVLGEDGKPLSKAAIKKLEKEKEKAEKAREREAKLAAEKAAKEAAEVDVSPDKYGKLPLNQSQERTKQPRKRIEELSAANANEEILMRAKLGFFVLRQRAGTVQAVLNADGVSVSKAMLRFALSIPSESLVLIRAKVTVPPDPIKSCTVRDVELKLVSIHTISESVPRLPFTLESASMKGNDEDENDKENPLPRLSVRLDNRVIDLRTITNQAIFRLQGAISKLFREFLDSRDFVEIHTPKMMGAASEGGANVFKINYFKTSAYLAQSPQLHKQMSVVAGFERVYEIAPVFRAENSFTHRHMTEFIGLDLEMAFEEHYHEVLELLGDLFVYIFDGLKKRYGDHLDTVGRQYPFEEFQYLRKTLILQFKDGVAMLKAAGIEMGEFEDLTTANERTLGKLVKEKYETDFYILDKFPLAVRPFYTMPDPKNAGYSNSYDFFIRGEEIMSGAQRVHDAAFLEQRAREHGVEISTIQPYIDAFKYGAPPHAGGGIGLERVVMLYLNLGNIRKTSLFPRDPVRLAP</sequence>
<keyword evidence="6" id="KW-0547">Nucleotide-binding</keyword>
<reference evidence="13 14" key="1">
    <citation type="journal article" date="2019" name="Sci. Rep.">
        <title>Comparative genomics of chytrid fungi reveal insights into the obligate biotrophic and pathogenic lifestyle of Synchytrium endobioticum.</title>
        <authorList>
            <person name="van de Vossenberg B.T.L.H."/>
            <person name="Warris S."/>
            <person name="Nguyen H.D.T."/>
            <person name="van Gent-Pelzer M.P.E."/>
            <person name="Joly D.L."/>
            <person name="van de Geest H.C."/>
            <person name="Bonants P.J.M."/>
            <person name="Smith D.S."/>
            <person name="Levesque C.A."/>
            <person name="van der Lee T.A.J."/>
        </authorList>
    </citation>
    <scope>NUCLEOTIDE SEQUENCE [LARGE SCALE GENOMIC DNA]</scope>
    <source>
        <strain evidence="13 14">JEL517</strain>
    </source>
</reference>
<dbReference type="InterPro" id="IPR002312">
    <property type="entry name" value="Asp/Asn-tRNA-synth_IIb"/>
</dbReference>
<dbReference type="PROSITE" id="PS50862">
    <property type="entry name" value="AA_TRNA_LIGASE_II"/>
    <property type="match status" value="1"/>
</dbReference>
<dbReference type="PRINTS" id="PR01042">
    <property type="entry name" value="TRNASYNTHASP"/>
</dbReference>
<keyword evidence="7" id="KW-0067">ATP-binding</keyword>
<proteinExistence type="inferred from homology"/>
<comment type="catalytic activity">
    <reaction evidence="10">
        <text>tRNA(Asp) + L-aspartate + ATP = L-aspartyl-tRNA(Asp) + AMP + diphosphate</text>
        <dbReference type="Rhea" id="RHEA:19649"/>
        <dbReference type="Rhea" id="RHEA-COMP:9660"/>
        <dbReference type="Rhea" id="RHEA-COMP:9678"/>
        <dbReference type="ChEBI" id="CHEBI:29991"/>
        <dbReference type="ChEBI" id="CHEBI:30616"/>
        <dbReference type="ChEBI" id="CHEBI:33019"/>
        <dbReference type="ChEBI" id="CHEBI:78442"/>
        <dbReference type="ChEBI" id="CHEBI:78516"/>
        <dbReference type="ChEBI" id="CHEBI:456215"/>
        <dbReference type="EC" id="6.1.1.12"/>
    </reaction>
</comment>
<keyword evidence="5" id="KW-0436">Ligase</keyword>
<evidence type="ECO:0000256" key="3">
    <source>
        <dbReference type="ARBA" id="ARBA00012841"/>
    </source>
</evidence>
<dbReference type="InterPro" id="IPR012340">
    <property type="entry name" value="NA-bd_OB-fold"/>
</dbReference>
<dbReference type="STRING" id="1806994.A0A507CDP5"/>
<dbReference type="GO" id="GO:0005829">
    <property type="term" value="C:cytosol"/>
    <property type="evidence" value="ECO:0007669"/>
    <property type="project" value="TreeGrafter"/>
</dbReference>
<evidence type="ECO:0000256" key="8">
    <source>
        <dbReference type="ARBA" id="ARBA00022917"/>
    </source>
</evidence>
<dbReference type="EMBL" id="QEAO01000005">
    <property type="protein sequence ID" value="TPX36166.1"/>
    <property type="molecule type" value="Genomic_DNA"/>
</dbReference>